<dbReference type="WBParaSite" id="GPUH_0000987701-mRNA-1">
    <property type="protein sequence ID" value="GPUH_0000987701-mRNA-1"/>
    <property type="gene ID" value="GPUH_0000987701"/>
</dbReference>
<evidence type="ECO:0000313" key="1">
    <source>
        <dbReference type="WBParaSite" id="GPUH_0000987701-mRNA-1"/>
    </source>
</evidence>
<protein>
    <submittedName>
        <fullName evidence="1">RNA polymerase</fullName>
    </submittedName>
</protein>
<proteinExistence type="predicted"/>
<accession>A0A183DMC5</accession>
<reference evidence="1" key="1">
    <citation type="submission" date="2016-06" db="UniProtKB">
        <authorList>
            <consortium name="WormBaseParasite"/>
        </authorList>
    </citation>
    <scope>IDENTIFICATION</scope>
</reference>
<organism evidence="1">
    <name type="scientific">Gongylonema pulchrum</name>
    <dbReference type="NCBI Taxonomy" id="637853"/>
    <lineage>
        <taxon>Eukaryota</taxon>
        <taxon>Metazoa</taxon>
        <taxon>Ecdysozoa</taxon>
        <taxon>Nematoda</taxon>
        <taxon>Chromadorea</taxon>
        <taxon>Rhabditida</taxon>
        <taxon>Spirurina</taxon>
        <taxon>Spiruromorpha</taxon>
        <taxon>Spiruroidea</taxon>
        <taxon>Gongylonematidae</taxon>
        <taxon>Gongylonema</taxon>
    </lineage>
</organism>
<dbReference type="AlphaFoldDB" id="A0A183DMC5"/>
<name>A0A183DMC5_9BILA</name>
<sequence>LDDVEKHYMSLVPRAVPITSNLAMVMLRRLQV</sequence>